<comment type="subcellular location">
    <subcellularLocation>
        <location evidence="1">Membrane</location>
        <topology evidence="1">Single-pass membrane protein</topology>
    </subcellularLocation>
</comment>
<dbReference type="Proteomes" id="UP000663832">
    <property type="component" value="Unassembled WGS sequence"/>
</dbReference>
<dbReference type="AlphaFoldDB" id="A0A814VYR2"/>
<comment type="caution">
    <text evidence="10">The sequence shown here is derived from an EMBL/GenBank/DDBJ whole genome shotgun (WGS) entry which is preliminary data.</text>
</comment>
<dbReference type="EMBL" id="CAJNOI010000229">
    <property type="protein sequence ID" value="CAF1197687.1"/>
    <property type="molecule type" value="Genomic_DNA"/>
</dbReference>
<dbReference type="Proteomes" id="UP000663877">
    <property type="component" value="Unassembled WGS sequence"/>
</dbReference>
<feature type="region of interest" description="Disordered" evidence="8">
    <location>
        <begin position="136"/>
        <end position="161"/>
    </location>
</feature>
<keyword evidence="12" id="KW-1185">Reference proteome</keyword>
<dbReference type="PANTHER" id="PTHR14402">
    <property type="entry name" value="RECEPTOR TRANSPORTING PROTEIN"/>
    <property type="match status" value="1"/>
</dbReference>
<evidence type="ECO:0000313" key="11">
    <source>
        <dbReference type="EMBL" id="CAF1293048.1"/>
    </source>
</evidence>
<feature type="domain" description="3CxxC-type" evidence="9">
    <location>
        <begin position="55"/>
        <end position="164"/>
    </location>
</feature>
<evidence type="ECO:0000256" key="6">
    <source>
        <dbReference type="ARBA" id="ARBA00022989"/>
    </source>
</evidence>
<dbReference type="GO" id="GO:0006612">
    <property type="term" value="P:protein targeting to membrane"/>
    <property type="evidence" value="ECO:0007669"/>
    <property type="project" value="TreeGrafter"/>
</dbReference>
<dbReference type="GO" id="GO:0008270">
    <property type="term" value="F:zinc ion binding"/>
    <property type="evidence" value="ECO:0007669"/>
    <property type="project" value="UniProtKB-KW"/>
</dbReference>
<reference evidence="10" key="1">
    <citation type="submission" date="2021-02" db="EMBL/GenBank/DDBJ databases">
        <authorList>
            <person name="Nowell W R."/>
        </authorList>
    </citation>
    <scope>NUCLEOTIDE SEQUENCE</scope>
</reference>
<evidence type="ECO:0000313" key="12">
    <source>
        <dbReference type="Proteomes" id="UP000663832"/>
    </source>
</evidence>
<evidence type="ECO:0000256" key="3">
    <source>
        <dbReference type="ARBA" id="ARBA00022723"/>
    </source>
</evidence>
<proteinExistence type="predicted"/>
<dbReference type="Pfam" id="PF13695">
    <property type="entry name" value="Zn_ribbon_3CxxC"/>
    <property type="match status" value="1"/>
</dbReference>
<evidence type="ECO:0000259" key="9">
    <source>
        <dbReference type="SMART" id="SM01328"/>
    </source>
</evidence>
<keyword evidence="2" id="KW-0812">Transmembrane</keyword>
<dbReference type="InterPro" id="IPR026096">
    <property type="entry name" value="R-trans_p"/>
</dbReference>
<dbReference type="OrthoDB" id="10007461at2759"/>
<evidence type="ECO:0000256" key="8">
    <source>
        <dbReference type="SAM" id="MobiDB-lite"/>
    </source>
</evidence>
<evidence type="ECO:0000256" key="1">
    <source>
        <dbReference type="ARBA" id="ARBA00004167"/>
    </source>
</evidence>
<dbReference type="EMBL" id="CAJNOM010000259">
    <property type="protein sequence ID" value="CAF1293048.1"/>
    <property type="molecule type" value="Genomic_DNA"/>
</dbReference>
<evidence type="ECO:0000256" key="5">
    <source>
        <dbReference type="ARBA" id="ARBA00022833"/>
    </source>
</evidence>
<protein>
    <recommendedName>
        <fullName evidence="9">3CxxC-type domain-containing protein</fullName>
    </recommendedName>
</protein>
<dbReference type="GO" id="GO:0016020">
    <property type="term" value="C:membrane"/>
    <property type="evidence" value="ECO:0007669"/>
    <property type="project" value="UniProtKB-SubCell"/>
</dbReference>
<evidence type="ECO:0000313" key="10">
    <source>
        <dbReference type="EMBL" id="CAF1197687.1"/>
    </source>
</evidence>
<keyword evidence="5" id="KW-0862">Zinc</keyword>
<keyword evidence="7" id="KW-0472">Membrane</keyword>
<evidence type="ECO:0000256" key="7">
    <source>
        <dbReference type="ARBA" id="ARBA00023136"/>
    </source>
</evidence>
<keyword evidence="3" id="KW-0479">Metal-binding</keyword>
<dbReference type="GO" id="GO:0031849">
    <property type="term" value="F:olfactory receptor binding"/>
    <property type="evidence" value="ECO:0007669"/>
    <property type="project" value="TreeGrafter"/>
</dbReference>
<dbReference type="GO" id="GO:0051205">
    <property type="term" value="P:protein insertion into membrane"/>
    <property type="evidence" value="ECO:0007669"/>
    <property type="project" value="TreeGrafter"/>
</dbReference>
<name>A0A814VYR2_9BILA</name>
<sequence length="177" mass="21190">MTQYKWFIPIESMFYEALYYYYIHNWGIEPMPSNVNTQKEALIRNGKNWPFRTHNTKARYTCHNCKKSWKSSHTTMIWRAHRETSIVQIRVEKQGCQRCNRKCQVSSIDEEELEIALDWMCIWILDIFYGVKNEDTNEDRDKPDETDESKAPHDSVRCEAGTKGTCRKCNELKKKHR</sequence>
<dbReference type="PANTHER" id="PTHR14402:SF10">
    <property type="entry name" value="3CXXC-TYPE DOMAIN-CONTAINING PROTEIN"/>
    <property type="match status" value="1"/>
</dbReference>
<evidence type="ECO:0000313" key="13">
    <source>
        <dbReference type="Proteomes" id="UP000663877"/>
    </source>
</evidence>
<gene>
    <name evidence="10" type="ORF">BJG266_LOCUS26711</name>
    <name evidence="11" type="ORF">QVE165_LOCUS30807</name>
</gene>
<organism evidence="10 13">
    <name type="scientific">Adineta steineri</name>
    <dbReference type="NCBI Taxonomy" id="433720"/>
    <lineage>
        <taxon>Eukaryota</taxon>
        <taxon>Metazoa</taxon>
        <taxon>Spiralia</taxon>
        <taxon>Gnathifera</taxon>
        <taxon>Rotifera</taxon>
        <taxon>Eurotatoria</taxon>
        <taxon>Bdelloidea</taxon>
        <taxon>Adinetida</taxon>
        <taxon>Adinetidae</taxon>
        <taxon>Adineta</taxon>
    </lineage>
</organism>
<keyword evidence="4" id="KW-0863">Zinc-finger</keyword>
<keyword evidence="6" id="KW-1133">Transmembrane helix</keyword>
<evidence type="ECO:0000256" key="4">
    <source>
        <dbReference type="ARBA" id="ARBA00022771"/>
    </source>
</evidence>
<dbReference type="InterPro" id="IPR027377">
    <property type="entry name" value="ZAR1/RTP1-5-like_Znf-3CxxC"/>
</dbReference>
<dbReference type="SMART" id="SM01328">
    <property type="entry name" value="zf-3CxxC"/>
    <property type="match status" value="1"/>
</dbReference>
<accession>A0A814VYR2</accession>
<feature type="compositionally biased region" description="Basic and acidic residues" evidence="8">
    <location>
        <begin position="136"/>
        <end position="157"/>
    </location>
</feature>
<evidence type="ECO:0000256" key="2">
    <source>
        <dbReference type="ARBA" id="ARBA00022692"/>
    </source>
</evidence>